<sequence length="410" mass="45163">MDIKQKAILITGTCDTKGDEILYLKEYIESKGIRCMVLDLGLREDPKNFAPDFPRQQLAESIGSSLEELIADAKAGRYEVAVEKLAKGAEAIILDLFKNGRIDGILAIGGSMGTAIGLRSMRCLPVGFPKVLISTVAVSDYLHPHFIKSDVILVQPISDFFGLNQWSKRDLKRAASTISNIVLEEEALEEGKWIGLTAIGWVVSCVPSIKRLLEEKGFKVAIAHSASIQTGILEDLIRQGVIGGMLDLCPFELLHEVTGGACHSRNRLMAAAEMGIPTIVAPGAIGVFTMNTLQMPAYKEQGRFTIEHNEILGTAKPTIEEMIETAELMCTRLNASKGKVAVVVPSQGFFNYDREGKMYFNPEGRAAFINVLKEKLGPKINLEILDCHWDDLEFMIRIAELCVEYFAEIV</sequence>
<dbReference type="Pfam" id="PF06792">
    <property type="entry name" value="UPF0261"/>
    <property type="match status" value="1"/>
</dbReference>
<dbReference type="RefSeq" id="WP_173179116.1">
    <property type="nucleotide sequence ID" value="NZ_AP021876.1"/>
</dbReference>
<gene>
    <name evidence="3" type="ORF">DSCO28_12890</name>
</gene>
<evidence type="ECO:0000313" key="3">
    <source>
        <dbReference type="EMBL" id="BBO80723.1"/>
    </source>
</evidence>
<organism evidence="3 4">
    <name type="scientific">Desulfosarcina ovata subsp. sediminis</name>
    <dbReference type="NCBI Taxonomy" id="885957"/>
    <lineage>
        <taxon>Bacteria</taxon>
        <taxon>Pseudomonadati</taxon>
        <taxon>Thermodesulfobacteriota</taxon>
        <taxon>Desulfobacteria</taxon>
        <taxon>Desulfobacterales</taxon>
        <taxon>Desulfosarcinaceae</taxon>
        <taxon>Desulfosarcina</taxon>
    </lineage>
</organism>
<dbReference type="PIRSF" id="PIRSF033271">
    <property type="entry name" value="UCP033271"/>
    <property type="match status" value="1"/>
</dbReference>
<evidence type="ECO:0000259" key="2">
    <source>
        <dbReference type="Pfam" id="PF23189"/>
    </source>
</evidence>
<dbReference type="CDD" id="cd15488">
    <property type="entry name" value="Tm-1-like"/>
    <property type="match status" value="1"/>
</dbReference>
<dbReference type="KEGG" id="dov:DSCO28_12890"/>
<dbReference type="EMBL" id="AP021876">
    <property type="protein sequence ID" value="BBO80723.1"/>
    <property type="molecule type" value="Genomic_DNA"/>
</dbReference>
<protein>
    <submittedName>
        <fullName evidence="3">Uncharacterized protein</fullName>
    </submittedName>
</protein>
<feature type="domain" description="UPF0261" evidence="1">
    <location>
        <begin position="7"/>
        <end position="184"/>
    </location>
</feature>
<dbReference type="Proteomes" id="UP000425960">
    <property type="component" value="Chromosome"/>
</dbReference>
<name>A0A5K7ZR79_9BACT</name>
<dbReference type="InterPro" id="IPR056778">
    <property type="entry name" value="UPF0261_C"/>
</dbReference>
<dbReference type="InterPro" id="IPR044122">
    <property type="entry name" value="UPF0261_N"/>
</dbReference>
<evidence type="ECO:0000259" key="1">
    <source>
        <dbReference type="Pfam" id="PF06792"/>
    </source>
</evidence>
<dbReference type="Gene3D" id="3.40.50.12020">
    <property type="entry name" value="Uncharacterised protein family UPF0261, NN domain"/>
    <property type="match status" value="1"/>
</dbReference>
<dbReference type="InterPro" id="IPR051353">
    <property type="entry name" value="Tobamovirus_resist_UPF0261"/>
</dbReference>
<dbReference type="AlphaFoldDB" id="A0A5K7ZR79"/>
<dbReference type="InterPro" id="IPR008322">
    <property type="entry name" value="UPF0261"/>
</dbReference>
<dbReference type="PANTHER" id="PTHR31862">
    <property type="entry name" value="UPF0261 DOMAIN PROTEIN (AFU_ORTHOLOGUE AFUA_1G10120)"/>
    <property type="match status" value="1"/>
</dbReference>
<accession>A0A5K7ZR79</accession>
<dbReference type="Pfam" id="PF23189">
    <property type="entry name" value="UPF0261_C"/>
    <property type="match status" value="1"/>
</dbReference>
<dbReference type="PANTHER" id="PTHR31862:SF1">
    <property type="entry name" value="UPF0261 DOMAIN PROTEIN (AFU_ORTHOLOGUE AFUA_1G10120)"/>
    <property type="match status" value="1"/>
</dbReference>
<evidence type="ECO:0000313" key="4">
    <source>
        <dbReference type="Proteomes" id="UP000425960"/>
    </source>
</evidence>
<proteinExistence type="predicted"/>
<reference evidence="3 4" key="1">
    <citation type="submission" date="2019-11" db="EMBL/GenBank/DDBJ databases">
        <title>Comparative genomics of hydrocarbon-degrading Desulfosarcina strains.</title>
        <authorList>
            <person name="Watanabe M."/>
            <person name="Kojima H."/>
            <person name="Fukui M."/>
        </authorList>
    </citation>
    <scope>NUCLEOTIDE SEQUENCE [LARGE SCALE GENOMIC DNA]</scope>
    <source>
        <strain evidence="3 4">28bB2T</strain>
    </source>
</reference>
<feature type="domain" description="UPF0261" evidence="2">
    <location>
        <begin position="193"/>
        <end position="404"/>
    </location>
</feature>
<dbReference type="Gene3D" id="3.40.50.12030">
    <property type="entry name" value="Uncharacterised protein family UPF0261, NC domain"/>
    <property type="match status" value="1"/>
</dbReference>